<evidence type="ECO:0000313" key="2">
    <source>
        <dbReference type="EMBL" id="ORZ36970.1"/>
    </source>
</evidence>
<feature type="transmembrane region" description="Helical" evidence="1">
    <location>
        <begin position="79"/>
        <end position="104"/>
    </location>
</feature>
<organism evidence="2 3">
    <name type="scientific">Catenaria anguillulae PL171</name>
    <dbReference type="NCBI Taxonomy" id="765915"/>
    <lineage>
        <taxon>Eukaryota</taxon>
        <taxon>Fungi</taxon>
        <taxon>Fungi incertae sedis</taxon>
        <taxon>Blastocladiomycota</taxon>
        <taxon>Blastocladiomycetes</taxon>
        <taxon>Blastocladiales</taxon>
        <taxon>Catenariaceae</taxon>
        <taxon>Catenaria</taxon>
    </lineage>
</organism>
<protein>
    <submittedName>
        <fullName evidence="2">Uncharacterized protein</fullName>
    </submittedName>
</protein>
<proteinExistence type="predicted"/>
<comment type="caution">
    <text evidence="2">The sequence shown here is derived from an EMBL/GenBank/DDBJ whole genome shotgun (WGS) entry which is preliminary data.</text>
</comment>
<dbReference type="EMBL" id="MCFL01000014">
    <property type="protein sequence ID" value="ORZ36970.1"/>
    <property type="molecule type" value="Genomic_DNA"/>
</dbReference>
<reference evidence="2 3" key="1">
    <citation type="submission" date="2016-07" db="EMBL/GenBank/DDBJ databases">
        <title>Pervasive Adenine N6-methylation of Active Genes in Fungi.</title>
        <authorList>
            <consortium name="DOE Joint Genome Institute"/>
            <person name="Mondo S.J."/>
            <person name="Dannebaum R.O."/>
            <person name="Kuo R.C."/>
            <person name="Labutti K."/>
            <person name="Haridas S."/>
            <person name="Kuo A."/>
            <person name="Salamov A."/>
            <person name="Ahrendt S.R."/>
            <person name="Lipzen A."/>
            <person name="Sullivan W."/>
            <person name="Andreopoulos W.B."/>
            <person name="Clum A."/>
            <person name="Lindquist E."/>
            <person name="Daum C."/>
            <person name="Ramamoorthy G.K."/>
            <person name="Gryganskyi A."/>
            <person name="Culley D."/>
            <person name="Magnuson J.K."/>
            <person name="James T.Y."/>
            <person name="O'Malley M.A."/>
            <person name="Stajich J.E."/>
            <person name="Spatafora J.W."/>
            <person name="Visel A."/>
            <person name="Grigoriev I.V."/>
        </authorList>
    </citation>
    <scope>NUCLEOTIDE SEQUENCE [LARGE SCALE GENOMIC DNA]</scope>
    <source>
        <strain evidence="2 3">PL171</strain>
    </source>
</reference>
<name>A0A1Y2HQW1_9FUNG</name>
<dbReference type="Proteomes" id="UP000193411">
    <property type="component" value="Unassembled WGS sequence"/>
</dbReference>
<keyword evidence="1" id="KW-0812">Transmembrane</keyword>
<accession>A0A1Y2HQW1</accession>
<dbReference type="AlphaFoldDB" id="A0A1Y2HQW1"/>
<keyword evidence="1" id="KW-1133">Transmembrane helix</keyword>
<gene>
    <name evidence="2" type="ORF">BCR44DRAFT_1431208</name>
</gene>
<feature type="non-terminal residue" evidence="2">
    <location>
        <position position="1"/>
    </location>
</feature>
<keyword evidence="3" id="KW-1185">Reference proteome</keyword>
<evidence type="ECO:0000256" key="1">
    <source>
        <dbReference type="SAM" id="Phobius"/>
    </source>
</evidence>
<keyword evidence="1" id="KW-0472">Membrane</keyword>
<evidence type="ECO:0000313" key="3">
    <source>
        <dbReference type="Proteomes" id="UP000193411"/>
    </source>
</evidence>
<sequence length="128" mass="14424">DCIRKQLPVAMRGVIDSELKLLRIRCLIVCGPEGFELLLDLSRSQHGMASKGTSFGRKQIIDQILIDDRIVEWDTWRHLWVFSILTIVRPVVVVVTIASHVHLIRSKAANANERMTAKIGLAARVDVD</sequence>